<reference evidence="2" key="1">
    <citation type="journal article" date="2020" name="New Phytol.">
        <title>Comparative genomics reveals dynamic genome evolution in host specialist ectomycorrhizal fungi.</title>
        <authorList>
            <person name="Lofgren L.A."/>
            <person name="Nguyen N.H."/>
            <person name="Vilgalys R."/>
            <person name="Ruytinx J."/>
            <person name="Liao H.L."/>
            <person name="Branco S."/>
            <person name="Kuo A."/>
            <person name="LaButti K."/>
            <person name="Lipzen A."/>
            <person name="Andreopoulos W."/>
            <person name="Pangilinan J."/>
            <person name="Riley R."/>
            <person name="Hundley H."/>
            <person name="Na H."/>
            <person name="Barry K."/>
            <person name="Grigoriev I.V."/>
            <person name="Stajich J.E."/>
            <person name="Kennedy P.G."/>
        </authorList>
    </citation>
    <scope>NUCLEOTIDE SEQUENCE</scope>
    <source>
        <strain evidence="2">DOB743</strain>
    </source>
</reference>
<dbReference type="AlphaFoldDB" id="A0A9P7CVN0"/>
<sequence length="117" mass="13430">MLLTRTSQVRGELKTKMRSLTASFFGFRTSNSNNMIRQNRDLAEFLKDGAVFAFKDWESKSGIYKTELLQLGINVMWFANRHDEGVVHHKYFDPMPIEVIALGLQLLNVVSTNGYKV</sequence>
<dbReference type="Pfam" id="PF20149">
    <property type="entry name" value="DUF6532"/>
    <property type="match status" value="1"/>
</dbReference>
<proteinExistence type="predicted"/>
<gene>
    <name evidence="2" type="ORF">EV702DRAFT_268005</name>
</gene>
<dbReference type="EMBL" id="JABBWD010000206">
    <property type="protein sequence ID" value="KAG1762799.1"/>
    <property type="molecule type" value="Genomic_DNA"/>
</dbReference>
<dbReference type="Proteomes" id="UP000714275">
    <property type="component" value="Unassembled WGS sequence"/>
</dbReference>
<comment type="caution">
    <text evidence="2">The sequence shown here is derived from an EMBL/GenBank/DDBJ whole genome shotgun (WGS) entry which is preliminary data.</text>
</comment>
<evidence type="ECO:0000313" key="2">
    <source>
        <dbReference type="EMBL" id="KAG1762799.1"/>
    </source>
</evidence>
<dbReference type="OrthoDB" id="3257342at2759"/>
<keyword evidence="3" id="KW-1185">Reference proteome</keyword>
<protein>
    <recommendedName>
        <fullName evidence="1">DUF6532 domain-containing protein</fullName>
    </recommendedName>
</protein>
<name>A0A9P7CVN0_9AGAM</name>
<evidence type="ECO:0000259" key="1">
    <source>
        <dbReference type="Pfam" id="PF20149"/>
    </source>
</evidence>
<feature type="domain" description="DUF6532" evidence="1">
    <location>
        <begin position="2"/>
        <end position="102"/>
    </location>
</feature>
<evidence type="ECO:0000313" key="3">
    <source>
        <dbReference type="Proteomes" id="UP000714275"/>
    </source>
</evidence>
<dbReference type="InterPro" id="IPR045341">
    <property type="entry name" value="DUF6532"/>
</dbReference>
<organism evidence="2 3">
    <name type="scientific">Suillus placidus</name>
    <dbReference type="NCBI Taxonomy" id="48579"/>
    <lineage>
        <taxon>Eukaryota</taxon>
        <taxon>Fungi</taxon>
        <taxon>Dikarya</taxon>
        <taxon>Basidiomycota</taxon>
        <taxon>Agaricomycotina</taxon>
        <taxon>Agaricomycetes</taxon>
        <taxon>Agaricomycetidae</taxon>
        <taxon>Boletales</taxon>
        <taxon>Suillineae</taxon>
        <taxon>Suillaceae</taxon>
        <taxon>Suillus</taxon>
    </lineage>
</organism>
<accession>A0A9P7CVN0</accession>